<dbReference type="InterPro" id="IPR001633">
    <property type="entry name" value="EAL_dom"/>
</dbReference>
<dbReference type="Pfam" id="PF03707">
    <property type="entry name" value="MHYT"/>
    <property type="match status" value="2"/>
</dbReference>
<dbReference type="PATRIC" id="fig|264451.4.peg.2263"/>
<dbReference type="SUPFAM" id="SSF141868">
    <property type="entry name" value="EAL domain-like"/>
    <property type="match status" value="1"/>
</dbReference>
<reference evidence="8 9" key="1">
    <citation type="submission" date="2015-09" db="EMBL/GenBank/DDBJ databases">
        <title>Genome announcement of multiple Pseudomonas syringae strains.</title>
        <authorList>
            <person name="Thakur S."/>
            <person name="Wang P.W."/>
            <person name="Gong Y."/>
            <person name="Weir B.S."/>
            <person name="Guttman D.S."/>
        </authorList>
    </citation>
    <scope>NUCLEOTIDE SEQUENCE [LARGE SCALE GENOMIC DNA]</scope>
    <source>
        <strain evidence="8 9">ICMP17524</strain>
    </source>
</reference>
<keyword evidence="3" id="KW-0812">Transmembrane</keyword>
<dbReference type="InterPro" id="IPR052155">
    <property type="entry name" value="Biofilm_reg_signaling"/>
</dbReference>
<dbReference type="Pfam" id="PF00990">
    <property type="entry name" value="GGDEF"/>
    <property type="match status" value="1"/>
</dbReference>
<dbReference type="InterPro" id="IPR029787">
    <property type="entry name" value="Nucleotide_cyclase"/>
</dbReference>
<evidence type="ECO:0000259" key="7">
    <source>
        <dbReference type="PROSITE" id="PS50924"/>
    </source>
</evidence>
<feature type="transmembrane region" description="Helical" evidence="3">
    <location>
        <begin position="173"/>
        <end position="191"/>
    </location>
</feature>
<feature type="domain" description="EAL" evidence="5">
    <location>
        <begin position="474"/>
        <end position="729"/>
    </location>
</feature>
<dbReference type="NCBIfam" id="TIGR00254">
    <property type="entry name" value="GGDEF"/>
    <property type="match status" value="1"/>
</dbReference>
<evidence type="ECO:0000256" key="3">
    <source>
        <dbReference type="PROSITE-ProRule" id="PRU00244"/>
    </source>
</evidence>
<dbReference type="FunFam" id="3.30.70.270:FF:000001">
    <property type="entry name" value="Diguanylate cyclase domain protein"/>
    <property type="match status" value="1"/>
</dbReference>
<dbReference type="InterPro" id="IPR035919">
    <property type="entry name" value="EAL_sf"/>
</dbReference>
<evidence type="ECO:0000256" key="1">
    <source>
        <dbReference type="ARBA" id="ARBA00001946"/>
    </source>
</evidence>
<name>A0A0P9N4P3_PSESX</name>
<feature type="domain" description="MHYT" evidence="7">
    <location>
        <begin position="37"/>
        <end position="232"/>
    </location>
</feature>
<dbReference type="CDD" id="cd01949">
    <property type="entry name" value="GGDEF"/>
    <property type="match status" value="1"/>
</dbReference>
<evidence type="ECO:0000256" key="2">
    <source>
        <dbReference type="ARBA" id="ARBA00004533"/>
    </source>
</evidence>
<feature type="domain" description="GGDEF" evidence="6">
    <location>
        <begin position="333"/>
        <end position="465"/>
    </location>
</feature>
<proteinExistence type="predicted"/>
<dbReference type="Proteomes" id="UP000050356">
    <property type="component" value="Unassembled WGS sequence"/>
</dbReference>
<dbReference type="GO" id="GO:0005886">
    <property type="term" value="C:plasma membrane"/>
    <property type="evidence" value="ECO:0007669"/>
    <property type="project" value="UniProtKB-SubCell"/>
</dbReference>
<evidence type="ECO:0000259" key="5">
    <source>
        <dbReference type="PROSITE" id="PS50883"/>
    </source>
</evidence>
<feature type="transmembrane region" description="Helical" evidence="3">
    <location>
        <begin position="212"/>
        <end position="230"/>
    </location>
</feature>
<comment type="caution">
    <text evidence="8">The sequence shown here is derived from an EMBL/GenBank/DDBJ whole genome shotgun (WGS) entry which is preliminary data.</text>
</comment>
<dbReference type="Gene3D" id="3.30.70.270">
    <property type="match status" value="1"/>
</dbReference>
<evidence type="ECO:0000256" key="4">
    <source>
        <dbReference type="SAM" id="MobiDB-lite"/>
    </source>
</evidence>
<evidence type="ECO:0000259" key="6">
    <source>
        <dbReference type="PROSITE" id="PS50887"/>
    </source>
</evidence>
<evidence type="ECO:0000313" key="9">
    <source>
        <dbReference type="Proteomes" id="UP000050356"/>
    </source>
</evidence>
<dbReference type="GO" id="GO:0003824">
    <property type="term" value="F:catalytic activity"/>
    <property type="evidence" value="ECO:0007669"/>
    <property type="project" value="UniProtKB-ARBA"/>
</dbReference>
<keyword evidence="3" id="KW-0472">Membrane</keyword>
<protein>
    <submittedName>
        <fullName evidence="8">GGDEF domain/EAL domain-containing protein</fullName>
    </submittedName>
</protein>
<dbReference type="SMART" id="SM00052">
    <property type="entry name" value="EAL"/>
    <property type="match status" value="1"/>
</dbReference>
<feature type="transmembrane region" description="Helical" evidence="3">
    <location>
        <begin position="37"/>
        <end position="57"/>
    </location>
</feature>
<sequence>MRLGALVVRIGRAMEWLGLNVFADLPADGQLLIDCSHNLFLVALAYGVACAASFATLDIADRVIQVDAIKSRRLWKALGALCLAGGVWAMHFISMLAFQAPLKISYDLTVTLASLLIVLITALVAMRALTIPELTLRRCLISSLVMGTGISVMHYLGMSAMRSAATQYYEPRMFALSIVVAVLSSIALLTLSRHLRQYNGMFHQMFRYGVSLLLGAGLLTMHLMGMRALRLVMPEGATLHIPGTENSQQLGLTIAAITLLIIAGSISAAMADKKLQGKEHDLQRVNALLSQLDQARVSLQQVAHYDPLTNLINRRGFNQIFAEKLQEHTYNNGMLAVMFLDIDHFKRINDSLGHDAGDELLKVIAERIRSATRVQDVVSRFGGDEFCILLSIPDYEEARHLAYRVMQKMKETIALAGRRMVMTTSIGIAVFPRDGSTCDELLKHADLALYQSKDNGRNRVNFFSPALKTRASLELHLEEELRNALREETGLQVYYQPIVDMHTGHVAKLEALVRWNHPQHGLLAPGRFIGIAEANGLIAELDNWVLRRACHDLRTLRQEGLEQLIITVNCSALTLGRDELVEEVEQALADADVAPGRLELEVTENALMGNISNTILMLKHIRSLGVSLSIDDFGTGYSSLAYLKRLPLDTLKIDRSFIIDIPQSPQDMEIVQAILVMAHTLHLKVVTEGVETPAQLEFLSRFGSDYVQGYLFSKPQPLERILPLARQMNEREPTTRWSALPPPHMHGPDIDVSEPADVFADLTDNDEFASHRPVRT</sequence>
<dbReference type="InterPro" id="IPR043128">
    <property type="entry name" value="Rev_trsase/Diguanyl_cyclase"/>
</dbReference>
<dbReference type="Gene3D" id="3.20.20.450">
    <property type="entry name" value="EAL domain"/>
    <property type="match status" value="1"/>
</dbReference>
<dbReference type="Pfam" id="PF00563">
    <property type="entry name" value="EAL"/>
    <property type="match status" value="1"/>
</dbReference>
<dbReference type="InterPro" id="IPR005330">
    <property type="entry name" value="MHYT_dom"/>
</dbReference>
<feature type="transmembrane region" description="Helical" evidence="3">
    <location>
        <begin position="78"/>
        <end position="98"/>
    </location>
</feature>
<organism evidence="8 9">
    <name type="scientific">Pseudomonas syringae pv. cerasicola</name>
    <dbReference type="NCBI Taxonomy" id="264451"/>
    <lineage>
        <taxon>Bacteria</taxon>
        <taxon>Pseudomonadati</taxon>
        <taxon>Pseudomonadota</taxon>
        <taxon>Gammaproteobacteria</taxon>
        <taxon>Pseudomonadales</taxon>
        <taxon>Pseudomonadaceae</taxon>
        <taxon>Pseudomonas</taxon>
        <taxon>Pseudomonas syringae</taxon>
    </lineage>
</organism>
<feature type="region of interest" description="Disordered" evidence="4">
    <location>
        <begin position="732"/>
        <end position="753"/>
    </location>
</feature>
<keyword evidence="3" id="KW-1133">Transmembrane helix</keyword>
<dbReference type="PROSITE" id="PS50924">
    <property type="entry name" value="MHYT"/>
    <property type="match status" value="1"/>
</dbReference>
<dbReference type="InterPro" id="IPR000160">
    <property type="entry name" value="GGDEF_dom"/>
</dbReference>
<dbReference type="PANTHER" id="PTHR44757:SF2">
    <property type="entry name" value="BIOFILM ARCHITECTURE MAINTENANCE PROTEIN MBAA"/>
    <property type="match status" value="1"/>
</dbReference>
<evidence type="ECO:0000313" key="8">
    <source>
        <dbReference type="EMBL" id="KPW99408.1"/>
    </source>
</evidence>
<accession>A0A0P9N4P3</accession>
<dbReference type="AlphaFoldDB" id="A0A0P9N4P3"/>
<dbReference type="PROSITE" id="PS50883">
    <property type="entry name" value="EAL"/>
    <property type="match status" value="1"/>
</dbReference>
<dbReference type="CDD" id="cd01948">
    <property type="entry name" value="EAL"/>
    <property type="match status" value="1"/>
</dbReference>
<dbReference type="EMBL" id="LJQA01000145">
    <property type="protein sequence ID" value="KPW99408.1"/>
    <property type="molecule type" value="Genomic_DNA"/>
</dbReference>
<feature type="transmembrane region" description="Helical" evidence="3">
    <location>
        <begin position="110"/>
        <end position="129"/>
    </location>
</feature>
<dbReference type="PROSITE" id="PS50887">
    <property type="entry name" value="GGDEF"/>
    <property type="match status" value="1"/>
</dbReference>
<comment type="cofactor">
    <cofactor evidence="1">
        <name>Mg(2+)</name>
        <dbReference type="ChEBI" id="CHEBI:18420"/>
    </cofactor>
</comment>
<dbReference type="PANTHER" id="PTHR44757">
    <property type="entry name" value="DIGUANYLATE CYCLASE DGCP"/>
    <property type="match status" value="1"/>
</dbReference>
<dbReference type="SMART" id="SM00267">
    <property type="entry name" value="GGDEF"/>
    <property type="match status" value="1"/>
</dbReference>
<gene>
    <name evidence="8" type="ORF">ALO50_04454</name>
</gene>
<feature type="transmembrane region" description="Helical" evidence="3">
    <location>
        <begin position="141"/>
        <end position="161"/>
    </location>
</feature>
<dbReference type="SUPFAM" id="SSF55073">
    <property type="entry name" value="Nucleotide cyclase"/>
    <property type="match status" value="1"/>
</dbReference>
<comment type="subcellular location">
    <subcellularLocation>
        <location evidence="2">Cell inner membrane</location>
    </subcellularLocation>
</comment>